<dbReference type="CDD" id="cd09024">
    <property type="entry name" value="Aldose_epim_lacX"/>
    <property type="match status" value="1"/>
</dbReference>
<comment type="caution">
    <text evidence="1">The sequence shown here is derived from an EMBL/GenBank/DDBJ whole genome shotgun (WGS) entry which is preliminary data.</text>
</comment>
<name>A0A4S3B5R7_9ENTE</name>
<dbReference type="Proteomes" id="UP000310506">
    <property type="component" value="Unassembled WGS sequence"/>
</dbReference>
<keyword evidence="2" id="KW-1185">Reference proteome</keyword>
<dbReference type="OrthoDB" id="9795355at2"/>
<dbReference type="InterPro" id="IPR014718">
    <property type="entry name" value="GH-type_carb-bd"/>
</dbReference>
<dbReference type="PANTHER" id="PTHR11122:SF13">
    <property type="entry name" value="GLUCOSE-6-PHOSPHATE 1-EPIMERASE"/>
    <property type="match status" value="1"/>
</dbReference>
<dbReference type="InterPro" id="IPR008183">
    <property type="entry name" value="Aldose_1/G6P_1-epimerase"/>
</dbReference>
<proteinExistence type="predicted"/>
<dbReference type="EMBL" id="SDGV01000010">
    <property type="protein sequence ID" value="THB61667.1"/>
    <property type="molecule type" value="Genomic_DNA"/>
</dbReference>
<gene>
    <name evidence="1" type="ORF">ESZ54_04240</name>
</gene>
<protein>
    <submittedName>
        <fullName evidence="1">Aldose 1-epimerase family protein</fullName>
    </submittedName>
</protein>
<dbReference type="GO" id="GO:0005975">
    <property type="term" value="P:carbohydrate metabolic process"/>
    <property type="evidence" value="ECO:0007669"/>
    <property type="project" value="InterPro"/>
</dbReference>
<dbReference type="Gene3D" id="2.70.98.10">
    <property type="match status" value="1"/>
</dbReference>
<reference evidence="1 2" key="1">
    <citation type="submission" date="2019-01" db="EMBL/GenBank/DDBJ databases">
        <title>Vagococcus silagei sp. nov. isolated from brewer's grain.</title>
        <authorList>
            <person name="Guu J.-R."/>
        </authorList>
    </citation>
    <scope>NUCLEOTIDE SEQUENCE [LARGE SCALE GENOMIC DNA]</scope>
    <source>
        <strain evidence="1 2">2B-2</strain>
    </source>
</reference>
<dbReference type="RefSeq" id="WP_136136439.1">
    <property type="nucleotide sequence ID" value="NZ_SDGV01000010.1"/>
</dbReference>
<sequence>MVKLKNEKCEVEISPHGAELTSFKLASSGLEYIWQGEQKYWGRSAPNLFPIVGRLQNDQYKYQGKKYNMSQHGFARDLLFSIVEETDQQVTFLLKSNEETLRNYPFEFDLKVSYELIEASLKVSYVVHSLSEEMYFGIGGHPGFNVPLVENTSFEDYYLSFTPSKSRTMLPLEGPFIDLEHATLAQTNTDIVINREMFEKDALVLRTSGHNTFRILSDATKHGVEVSYRDAPFVGFWSPYMTDAPFVCIEPWWGIADSLEATGNIEDKYGINCLKLNETFEASYTINVF</sequence>
<organism evidence="1 2">
    <name type="scientific">Vagococcus silagei</name>
    <dbReference type="NCBI Taxonomy" id="2508885"/>
    <lineage>
        <taxon>Bacteria</taxon>
        <taxon>Bacillati</taxon>
        <taxon>Bacillota</taxon>
        <taxon>Bacilli</taxon>
        <taxon>Lactobacillales</taxon>
        <taxon>Enterococcaceae</taxon>
        <taxon>Vagococcus</taxon>
    </lineage>
</organism>
<dbReference type="InterPro" id="IPR011013">
    <property type="entry name" value="Gal_mutarotase_sf_dom"/>
</dbReference>
<dbReference type="SUPFAM" id="SSF74650">
    <property type="entry name" value="Galactose mutarotase-like"/>
    <property type="match status" value="1"/>
</dbReference>
<dbReference type="InterPro" id="IPR037481">
    <property type="entry name" value="LacX"/>
</dbReference>
<accession>A0A4S3B5R7</accession>
<dbReference type="Pfam" id="PF01263">
    <property type="entry name" value="Aldose_epim"/>
    <property type="match status" value="1"/>
</dbReference>
<dbReference type="GO" id="GO:0030246">
    <property type="term" value="F:carbohydrate binding"/>
    <property type="evidence" value="ECO:0007669"/>
    <property type="project" value="InterPro"/>
</dbReference>
<dbReference type="PANTHER" id="PTHR11122">
    <property type="entry name" value="APOSPORY-ASSOCIATED PROTEIN C-RELATED"/>
    <property type="match status" value="1"/>
</dbReference>
<evidence type="ECO:0000313" key="2">
    <source>
        <dbReference type="Proteomes" id="UP000310506"/>
    </source>
</evidence>
<dbReference type="GO" id="GO:0016853">
    <property type="term" value="F:isomerase activity"/>
    <property type="evidence" value="ECO:0007669"/>
    <property type="project" value="InterPro"/>
</dbReference>
<dbReference type="AlphaFoldDB" id="A0A4S3B5R7"/>
<evidence type="ECO:0000313" key="1">
    <source>
        <dbReference type="EMBL" id="THB61667.1"/>
    </source>
</evidence>